<feature type="transmembrane region" description="Helical" evidence="6">
    <location>
        <begin position="250"/>
        <end position="271"/>
    </location>
</feature>
<reference evidence="8 9" key="1">
    <citation type="submission" date="2011-10" db="EMBL/GenBank/DDBJ databases">
        <authorList>
            <person name="Genoscope - CEA"/>
        </authorList>
    </citation>
    <scope>NUCLEOTIDE SEQUENCE [LARGE SCALE GENOMIC DNA]</scope>
    <source>
        <strain evidence="8 9">RCC 1105</strain>
    </source>
</reference>
<feature type="transmembrane region" description="Helical" evidence="6">
    <location>
        <begin position="462"/>
        <end position="480"/>
    </location>
</feature>
<dbReference type="GO" id="GO:1902600">
    <property type="term" value="P:proton transmembrane transport"/>
    <property type="evidence" value="ECO:0007669"/>
    <property type="project" value="InterPro"/>
</dbReference>
<dbReference type="EMBL" id="FO082267">
    <property type="protein sequence ID" value="CCO18997.1"/>
    <property type="molecule type" value="Genomic_DNA"/>
</dbReference>
<evidence type="ECO:0000256" key="1">
    <source>
        <dbReference type="ARBA" id="ARBA00004141"/>
    </source>
</evidence>
<dbReference type="GO" id="GO:0015297">
    <property type="term" value="F:antiporter activity"/>
    <property type="evidence" value="ECO:0007669"/>
    <property type="project" value="InterPro"/>
</dbReference>
<evidence type="ECO:0000256" key="4">
    <source>
        <dbReference type="ARBA" id="ARBA00023136"/>
    </source>
</evidence>
<dbReference type="GO" id="GO:0016020">
    <property type="term" value="C:membrane"/>
    <property type="evidence" value="ECO:0007669"/>
    <property type="project" value="UniProtKB-SubCell"/>
</dbReference>
<proteinExistence type="predicted"/>
<feature type="region of interest" description="Disordered" evidence="5">
    <location>
        <begin position="1"/>
        <end position="20"/>
    </location>
</feature>
<feature type="transmembrane region" description="Helical" evidence="6">
    <location>
        <begin position="332"/>
        <end position="360"/>
    </location>
</feature>
<evidence type="ECO:0000313" key="9">
    <source>
        <dbReference type="Proteomes" id="UP000198341"/>
    </source>
</evidence>
<evidence type="ECO:0000256" key="5">
    <source>
        <dbReference type="SAM" id="MobiDB-lite"/>
    </source>
</evidence>
<sequence length="671" mass="71109">MDAFYGEQQSEMMTSRSGEEVRFVATPPTRTSDGFNGVLAKYGVSTVLVDSSSEDNDDASKIFPESILRRDNRNNIITKNALFLADVYLPTPRLDGDQTPASIVKIFVERAQDAMGLLDSGIEEEQLPTGVIIQAAENPRAFVNELVKETRDGVESGATLDDNEWTKVLKSVDVDVGLLLLSVVVIVPTFRKFKLSPVLGFLAAGLGLNKLGLFIENQEVDQFCELGIQFLLFEMGLELSITRLKALAKYAFGLGFTQVAAVNVLFAMALLPAGNAIGTKVLEFVQPGNNEMLQVTSTLEAVVIGFALSLSSSAFGLQLLQDKQQLATKFGTASLGVLLFQDLAVVPFIILLPVLSMAAASGGGASMDMGVMAAGGATSMLDLGALAFAGRSLALVGFEAVEAAEAGTDVFVAMSLLTLFGFSFACSAIGFSDSLGAFLAGIVLADTKYAHQIINELNAFKGLFLSLFFVTIGTTIDVPLAIEMFPIILIMTTTLMATKTGVVTALGPLVGLSWREALVAGAVLSQGGEFAFVIFGQATSTGAGNLFPQKLEEVLVCVVILSMALTPVAVEVAMKIAGPELPLGNCSDDAANLSSDELEACEVTSSWNEAASANLNAMAESEELKAATQDLKQIGSGSYKRIKRERDPLTQSIDESVAQELKSQDEATKPR</sequence>
<evidence type="ECO:0000256" key="6">
    <source>
        <dbReference type="SAM" id="Phobius"/>
    </source>
</evidence>
<gene>
    <name evidence="8" type="ordered locus">Bathy12g01760</name>
</gene>
<dbReference type="KEGG" id="bpg:Bathy12g01760"/>
<dbReference type="Pfam" id="PF00999">
    <property type="entry name" value="Na_H_Exchanger"/>
    <property type="match status" value="1"/>
</dbReference>
<keyword evidence="2 6" id="KW-0812">Transmembrane</keyword>
<keyword evidence="4 6" id="KW-0472">Membrane</keyword>
<dbReference type="InterPro" id="IPR038770">
    <property type="entry name" value="Na+/solute_symporter_sf"/>
</dbReference>
<dbReference type="AlphaFoldDB" id="K8ELA4"/>
<evidence type="ECO:0000259" key="7">
    <source>
        <dbReference type="Pfam" id="PF00999"/>
    </source>
</evidence>
<feature type="domain" description="Cation/H+ exchanger transmembrane" evidence="7">
    <location>
        <begin position="183"/>
        <end position="569"/>
    </location>
</feature>
<organism evidence="8 9">
    <name type="scientific">Bathycoccus prasinos</name>
    <dbReference type="NCBI Taxonomy" id="41875"/>
    <lineage>
        <taxon>Eukaryota</taxon>
        <taxon>Viridiplantae</taxon>
        <taxon>Chlorophyta</taxon>
        <taxon>Mamiellophyceae</taxon>
        <taxon>Mamiellales</taxon>
        <taxon>Bathycoccaceae</taxon>
        <taxon>Bathycoccus</taxon>
    </lineage>
</organism>
<feature type="region of interest" description="Disordered" evidence="5">
    <location>
        <begin position="637"/>
        <end position="671"/>
    </location>
</feature>
<keyword evidence="3 6" id="KW-1133">Transmembrane helix</keyword>
<dbReference type="Proteomes" id="UP000198341">
    <property type="component" value="Chromosome 12"/>
</dbReference>
<dbReference type="Gene3D" id="1.20.1530.20">
    <property type="match status" value="1"/>
</dbReference>
<dbReference type="PANTHER" id="PTHR46157:SF4">
    <property type="entry name" value="K(+) EFFLUX ANTIPORTER 3, CHLOROPLASTIC"/>
    <property type="match status" value="1"/>
</dbReference>
<dbReference type="GeneID" id="19012452"/>
<feature type="compositionally biased region" description="Polar residues" evidence="5">
    <location>
        <begin position="7"/>
        <end position="16"/>
    </location>
</feature>
<feature type="transmembrane region" description="Helical" evidence="6">
    <location>
        <begin position="410"/>
        <end position="431"/>
    </location>
</feature>
<evidence type="ECO:0000256" key="3">
    <source>
        <dbReference type="ARBA" id="ARBA00022989"/>
    </source>
</evidence>
<accession>K8ELA4</accession>
<name>K8ELA4_9CHLO</name>
<dbReference type="InterPro" id="IPR006153">
    <property type="entry name" value="Cation/H_exchanger_TM"/>
</dbReference>
<keyword evidence="9" id="KW-1185">Reference proteome</keyword>
<evidence type="ECO:0000313" key="8">
    <source>
        <dbReference type="EMBL" id="CCO18997.1"/>
    </source>
</evidence>
<dbReference type="OrthoDB" id="4834at2759"/>
<comment type="subcellular location">
    <subcellularLocation>
        <location evidence="1">Membrane</location>
        <topology evidence="1">Multi-pass membrane protein</topology>
    </subcellularLocation>
</comment>
<feature type="compositionally biased region" description="Basic and acidic residues" evidence="5">
    <location>
        <begin position="662"/>
        <end position="671"/>
    </location>
</feature>
<dbReference type="PANTHER" id="PTHR46157">
    <property type="entry name" value="K(+) EFFLUX ANTIPORTER 3, CHLOROPLASTIC"/>
    <property type="match status" value="1"/>
</dbReference>
<evidence type="ECO:0000256" key="2">
    <source>
        <dbReference type="ARBA" id="ARBA00022692"/>
    </source>
</evidence>
<dbReference type="eggNOG" id="KOG1650">
    <property type="taxonomic scope" value="Eukaryota"/>
</dbReference>
<dbReference type="RefSeq" id="XP_007509882.1">
    <property type="nucleotide sequence ID" value="XM_007509820.1"/>
</dbReference>
<feature type="transmembrane region" description="Helical" evidence="6">
    <location>
        <begin position="301"/>
        <end position="320"/>
    </location>
</feature>
<protein>
    <recommendedName>
        <fullName evidence="7">Cation/H+ exchanger transmembrane domain-containing protein</fullName>
    </recommendedName>
</protein>